<feature type="domain" description="STAS" evidence="7">
    <location>
        <begin position="457"/>
        <end position="562"/>
    </location>
</feature>
<dbReference type="CDD" id="cd00038">
    <property type="entry name" value="CAP_ED"/>
    <property type="match status" value="1"/>
</dbReference>
<feature type="transmembrane region" description="Helical" evidence="5">
    <location>
        <begin position="386"/>
        <end position="417"/>
    </location>
</feature>
<protein>
    <submittedName>
        <fullName evidence="8">Cyclic nucleotide-binding protein</fullName>
    </submittedName>
</protein>
<dbReference type="PROSITE" id="PS50042">
    <property type="entry name" value="CNMP_BINDING_3"/>
    <property type="match status" value="1"/>
</dbReference>
<evidence type="ECO:0000256" key="4">
    <source>
        <dbReference type="ARBA" id="ARBA00023136"/>
    </source>
</evidence>
<dbReference type="InterPro" id="IPR000595">
    <property type="entry name" value="cNMP-bd_dom"/>
</dbReference>
<dbReference type="PROSITE" id="PS50801">
    <property type="entry name" value="STAS"/>
    <property type="match status" value="1"/>
</dbReference>
<dbReference type="Pfam" id="PF00027">
    <property type="entry name" value="cNMP_binding"/>
    <property type="match status" value="1"/>
</dbReference>
<keyword evidence="3 5" id="KW-1133">Transmembrane helix</keyword>
<keyword evidence="9" id="KW-1185">Reference proteome</keyword>
<sequence length="729" mass="79339">MISNSIAGAIMGLLTVTSAVSFGALIFSGELEPYMPFGIGLLLFSSVIISAVISALSSYPAIVATIAEVTVPIFGLIARQIVTAMPDASVEQKLMTVVATLAINSLVTGIIFLGLGWFKLGSFVRFIPYPVVGGFLAGIGALLLVAAFQTVSGLDLEPFSLAAFFQTNAVLQWLPGALFAVAMFVLPQRITHVLVYPGIIAGTVALFYAALAVTGTSIADATERGWLLGNVPSDGLYRFVSFAAIQQADWNVIIQQIPTLAALWLVSAIALLLHCNGVELVASRDLDLNQELKAAGIASLLAGLGGGVGGFASAGENALSHQLGARGRLVGWIVAALCLAMLLGGASLLSFFPKFILIGMPLLITIEFFNEWLYEAWFKFARADYAIILLIVIVTVTVGFLQAIGVGLVAAIVLFVISYSRLTVIRRISNGAYHHSNVLWTSDELETLEAQGNQAYIVELQGLIFFGTANKLLNQVRDRIHDEQLPPVCYVILDFRMVRDLDASAVLSFAKLKQVATQKQIHLVYTHLSTQAKRRLEQGECLEEADPFCHLFADLDRGLEWYEGKVLQQYHPLCEDQGLTPEAALAAHLKADFSDPKQVDRLMSCLEVCHLAEGEYLFHQGDPFDGLYFVASGQVSVVLNFSDEQNKRIRTYTIGNTIGEMGLYRRTARMASVVADKPSTLYFLSAETFERIETSDPMLASNIHRFIVALLAERLQHRENELSHLLESV</sequence>
<organism evidence="8 9">
    <name type="scientific">Leptolyngbya boryana NIES-2135</name>
    <dbReference type="NCBI Taxonomy" id="1973484"/>
    <lineage>
        <taxon>Bacteria</taxon>
        <taxon>Bacillati</taxon>
        <taxon>Cyanobacteriota</taxon>
        <taxon>Cyanophyceae</taxon>
        <taxon>Leptolyngbyales</taxon>
        <taxon>Leptolyngbyaceae</taxon>
        <taxon>Leptolyngbya group</taxon>
        <taxon>Leptolyngbya</taxon>
    </lineage>
</organism>
<feature type="transmembrane region" description="Helical" evidence="5">
    <location>
        <begin position="7"/>
        <end position="28"/>
    </location>
</feature>
<keyword evidence="4 5" id="KW-0472">Membrane</keyword>
<dbReference type="InterPro" id="IPR011547">
    <property type="entry name" value="SLC26A/SulP_dom"/>
</dbReference>
<evidence type="ECO:0000256" key="1">
    <source>
        <dbReference type="ARBA" id="ARBA00004141"/>
    </source>
</evidence>
<feature type="transmembrane region" description="Helical" evidence="5">
    <location>
        <begin position="169"/>
        <end position="186"/>
    </location>
</feature>
<feature type="transmembrane region" description="Helical" evidence="5">
    <location>
        <begin position="61"/>
        <end position="82"/>
    </location>
</feature>
<dbReference type="SUPFAM" id="SSF52091">
    <property type="entry name" value="SpoIIaa-like"/>
    <property type="match status" value="1"/>
</dbReference>
<dbReference type="SUPFAM" id="SSF51206">
    <property type="entry name" value="cAMP-binding domain-like"/>
    <property type="match status" value="1"/>
</dbReference>
<dbReference type="Pfam" id="PF00916">
    <property type="entry name" value="Sulfate_transp"/>
    <property type="match status" value="1"/>
</dbReference>
<feature type="transmembrane region" description="Helical" evidence="5">
    <location>
        <begin position="329"/>
        <end position="348"/>
    </location>
</feature>
<accession>A0A1Z4JM11</accession>
<dbReference type="AlphaFoldDB" id="A0A1Z4JM11"/>
<keyword evidence="2 5" id="KW-0812">Transmembrane</keyword>
<feature type="transmembrane region" description="Helical" evidence="5">
    <location>
        <begin position="34"/>
        <end position="54"/>
    </location>
</feature>
<feature type="transmembrane region" description="Helical" evidence="5">
    <location>
        <begin position="261"/>
        <end position="282"/>
    </location>
</feature>
<evidence type="ECO:0000256" key="2">
    <source>
        <dbReference type="ARBA" id="ARBA00022692"/>
    </source>
</evidence>
<reference evidence="8 9" key="1">
    <citation type="submission" date="2017-06" db="EMBL/GenBank/DDBJ databases">
        <title>Genome sequencing of cyanobaciteial culture collection at National Institute for Environmental Studies (NIES).</title>
        <authorList>
            <person name="Hirose Y."/>
            <person name="Shimura Y."/>
            <person name="Fujisawa T."/>
            <person name="Nakamura Y."/>
            <person name="Kawachi M."/>
        </authorList>
    </citation>
    <scope>NUCLEOTIDE SEQUENCE [LARGE SCALE GENOMIC DNA]</scope>
    <source>
        <strain evidence="8 9">NIES-2135</strain>
    </source>
</reference>
<proteinExistence type="predicted"/>
<feature type="transmembrane region" description="Helical" evidence="5">
    <location>
        <begin position="94"/>
        <end position="115"/>
    </location>
</feature>
<dbReference type="Gene3D" id="3.30.750.24">
    <property type="entry name" value="STAS domain"/>
    <property type="match status" value="1"/>
</dbReference>
<feature type="transmembrane region" description="Helical" evidence="5">
    <location>
        <begin position="127"/>
        <end position="149"/>
    </location>
</feature>
<feature type="transmembrane region" description="Helical" evidence="5">
    <location>
        <begin position="355"/>
        <end position="374"/>
    </location>
</feature>
<dbReference type="GO" id="GO:0016020">
    <property type="term" value="C:membrane"/>
    <property type="evidence" value="ECO:0007669"/>
    <property type="project" value="UniProtKB-SubCell"/>
</dbReference>
<dbReference type="InterPro" id="IPR036513">
    <property type="entry name" value="STAS_dom_sf"/>
</dbReference>
<evidence type="ECO:0000256" key="3">
    <source>
        <dbReference type="ARBA" id="ARBA00022989"/>
    </source>
</evidence>
<evidence type="ECO:0000313" key="8">
    <source>
        <dbReference type="EMBL" id="BAY57750.1"/>
    </source>
</evidence>
<dbReference type="InterPro" id="IPR014710">
    <property type="entry name" value="RmlC-like_jellyroll"/>
</dbReference>
<dbReference type="InterPro" id="IPR052706">
    <property type="entry name" value="Membrane-Transporter-like"/>
</dbReference>
<evidence type="ECO:0000313" key="9">
    <source>
        <dbReference type="Proteomes" id="UP000217895"/>
    </source>
</evidence>
<dbReference type="PANTHER" id="PTHR43310:SF2">
    <property type="entry name" value="SLC26A_SULP TRANSPORTER DOMAIN-CONTAINING PROTEIN"/>
    <property type="match status" value="1"/>
</dbReference>
<dbReference type="CDD" id="cd07042">
    <property type="entry name" value="STAS_SulP_like_sulfate_transporter"/>
    <property type="match status" value="1"/>
</dbReference>
<dbReference type="InterPro" id="IPR018490">
    <property type="entry name" value="cNMP-bd_dom_sf"/>
</dbReference>
<evidence type="ECO:0000256" key="5">
    <source>
        <dbReference type="SAM" id="Phobius"/>
    </source>
</evidence>
<evidence type="ECO:0000259" key="6">
    <source>
        <dbReference type="PROSITE" id="PS50042"/>
    </source>
</evidence>
<dbReference type="InterPro" id="IPR002645">
    <property type="entry name" value="STAS_dom"/>
</dbReference>
<dbReference type="Pfam" id="PF01740">
    <property type="entry name" value="STAS"/>
    <property type="match status" value="1"/>
</dbReference>
<comment type="subcellular location">
    <subcellularLocation>
        <location evidence="1">Membrane</location>
        <topology evidence="1">Multi-pass membrane protein</topology>
    </subcellularLocation>
</comment>
<gene>
    <name evidence="8" type="ORF">NIES2135_46210</name>
</gene>
<dbReference type="PANTHER" id="PTHR43310">
    <property type="entry name" value="SULFATE TRANSPORTER YBAR-RELATED"/>
    <property type="match status" value="1"/>
</dbReference>
<feature type="domain" description="Cyclic nucleotide-binding" evidence="6">
    <location>
        <begin position="595"/>
        <end position="692"/>
    </location>
</feature>
<dbReference type="Proteomes" id="UP000217895">
    <property type="component" value="Chromosome"/>
</dbReference>
<name>A0A1Z4JM11_LEPBY</name>
<feature type="transmembrane region" description="Helical" evidence="5">
    <location>
        <begin position="193"/>
        <end position="219"/>
    </location>
</feature>
<dbReference type="SMART" id="SM00100">
    <property type="entry name" value="cNMP"/>
    <property type="match status" value="1"/>
</dbReference>
<dbReference type="EMBL" id="AP018203">
    <property type="protein sequence ID" value="BAY57750.1"/>
    <property type="molecule type" value="Genomic_DNA"/>
</dbReference>
<dbReference type="Gene3D" id="2.60.120.10">
    <property type="entry name" value="Jelly Rolls"/>
    <property type="match status" value="1"/>
</dbReference>
<evidence type="ECO:0000259" key="7">
    <source>
        <dbReference type="PROSITE" id="PS50801"/>
    </source>
</evidence>